<accession>A0A8S5UR21</accession>
<organism evidence="3">
    <name type="scientific">Podoviridae sp. ctQyH19</name>
    <dbReference type="NCBI Taxonomy" id="2825249"/>
    <lineage>
        <taxon>Viruses</taxon>
        <taxon>Duplodnaviria</taxon>
        <taxon>Heunggongvirae</taxon>
        <taxon>Uroviricota</taxon>
        <taxon>Caudoviricetes</taxon>
    </lineage>
</organism>
<evidence type="ECO:0000313" key="3">
    <source>
        <dbReference type="EMBL" id="DAF96858.1"/>
    </source>
</evidence>
<feature type="coiled-coil region" evidence="1">
    <location>
        <begin position="227"/>
        <end position="276"/>
    </location>
</feature>
<sequence>MANEQMESFEWDSNIDFFGVEPTLRDNENSSESSAKSEEIDEEIDANGEDNDIDVPAKKSKKSKTVVEEESDEDDITVEDNLDEEDEDDKSSEPKGEVSVFTDLYKDLKDKGLFKHTDIDEDEDLDSERFFELQEEEIEKEIENRLNNWANNELDEDAKALIEFVRNGGKTQDFFKVYNSQNSILDGDIEDENFQDRLIRMQLSDKGLEDDEIEDTLETLSDNGKKQKVAERYLKKLQEEAEEERKELLEENKKKQEQIKKNEQAFTSEIKELLNKTEDIKGIKFDKSARQEVFDFLTKRNIKEGNSVMTGFNKGLKAVFEDKEKVLLLARLIQTDFDFSSIERQAKNKKTKEIKTNLEQRGSLRSNDFGSSSKPSSKMGWFK</sequence>
<feature type="compositionally biased region" description="Polar residues" evidence="2">
    <location>
        <begin position="359"/>
        <end position="376"/>
    </location>
</feature>
<protein>
    <submittedName>
        <fullName evidence="3">Uncharacterized protein</fullName>
    </submittedName>
</protein>
<dbReference type="EMBL" id="BK016121">
    <property type="protein sequence ID" value="DAF96858.1"/>
    <property type="molecule type" value="Genomic_DNA"/>
</dbReference>
<feature type="compositionally biased region" description="Acidic residues" evidence="2">
    <location>
        <begin position="39"/>
        <end position="53"/>
    </location>
</feature>
<keyword evidence="1" id="KW-0175">Coiled coil</keyword>
<feature type="region of interest" description="Disordered" evidence="2">
    <location>
        <begin position="347"/>
        <end position="383"/>
    </location>
</feature>
<proteinExistence type="predicted"/>
<name>A0A8S5UR21_9CAUD</name>
<evidence type="ECO:0000256" key="1">
    <source>
        <dbReference type="SAM" id="Coils"/>
    </source>
</evidence>
<feature type="compositionally biased region" description="Acidic residues" evidence="2">
    <location>
        <begin position="68"/>
        <end position="90"/>
    </location>
</feature>
<feature type="region of interest" description="Disordered" evidence="2">
    <location>
        <begin position="20"/>
        <end position="98"/>
    </location>
</feature>
<reference evidence="3" key="1">
    <citation type="journal article" date="2021" name="Proc. Natl. Acad. Sci. U.S.A.">
        <title>A Catalog of Tens of Thousands of Viruses from Human Metagenomes Reveals Hidden Associations with Chronic Diseases.</title>
        <authorList>
            <person name="Tisza M.J."/>
            <person name="Buck C.B."/>
        </authorList>
    </citation>
    <scope>NUCLEOTIDE SEQUENCE</scope>
    <source>
        <strain evidence="3">CtQyH19</strain>
    </source>
</reference>
<evidence type="ECO:0000256" key="2">
    <source>
        <dbReference type="SAM" id="MobiDB-lite"/>
    </source>
</evidence>